<sequence length="95" mass="10628">MKQPSLAEGNTIKLSFKEMQEIKDLTLPPFFPAVTSQCKEKAATFFICIEEKMVNINADDTQGAKRGLSQCENQLKEYSECMSKSLQKGDSIGFL</sequence>
<proteinExistence type="predicted"/>
<protein>
    <submittedName>
        <fullName evidence="1">Uncharacterized protein</fullName>
    </submittedName>
</protein>
<dbReference type="EMBL" id="JAVFKY010000003">
    <property type="protein sequence ID" value="KAK5579864.1"/>
    <property type="molecule type" value="Genomic_DNA"/>
</dbReference>
<name>A0AAN7TUA0_9MYCE</name>
<dbReference type="AlphaFoldDB" id="A0AAN7TUA0"/>
<reference evidence="1 2" key="1">
    <citation type="submission" date="2023-11" db="EMBL/GenBank/DDBJ databases">
        <title>Dfirmibasis_genome.</title>
        <authorList>
            <person name="Edelbroek B."/>
            <person name="Kjellin J."/>
            <person name="Jerlstrom-Hultqvist J."/>
            <person name="Soderbom F."/>
        </authorList>
    </citation>
    <scope>NUCLEOTIDE SEQUENCE [LARGE SCALE GENOMIC DNA]</scope>
    <source>
        <strain evidence="1 2">TNS-C-14</strain>
    </source>
</reference>
<dbReference type="Proteomes" id="UP001344447">
    <property type="component" value="Unassembled WGS sequence"/>
</dbReference>
<organism evidence="1 2">
    <name type="scientific">Dictyostelium firmibasis</name>
    <dbReference type="NCBI Taxonomy" id="79012"/>
    <lineage>
        <taxon>Eukaryota</taxon>
        <taxon>Amoebozoa</taxon>
        <taxon>Evosea</taxon>
        <taxon>Eumycetozoa</taxon>
        <taxon>Dictyostelia</taxon>
        <taxon>Dictyosteliales</taxon>
        <taxon>Dictyosteliaceae</taxon>
        <taxon>Dictyostelium</taxon>
    </lineage>
</organism>
<evidence type="ECO:0000313" key="1">
    <source>
        <dbReference type="EMBL" id="KAK5579864.1"/>
    </source>
</evidence>
<keyword evidence="2" id="KW-1185">Reference proteome</keyword>
<accession>A0AAN7TUA0</accession>
<comment type="caution">
    <text evidence="1">The sequence shown here is derived from an EMBL/GenBank/DDBJ whole genome shotgun (WGS) entry which is preliminary data.</text>
</comment>
<evidence type="ECO:0000313" key="2">
    <source>
        <dbReference type="Proteomes" id="UP001344447"/>
    </source>
</evidence>
<gene>
    <name evidence="1" type="ORF">RB653_009552</name>
</gene>